<evidence type="ECO:0000313" key="2">
    <source>
        <dbReference type="Proteomes" id="UP000886501"/>
    </source>
</evidence>
<proteinExistence type="predicted"/>
<dbReference type="EMBL" id="MU117969">
    <property type="protein sequence ID" value="KAF9652404.1"/>
    <property type="molecule type" value="Genomic_DNA"/>
</dbReference>
<comment type="caution">
    <text evidence="1">The sequence shown here is derived from an EMBL/GenBank/DDBJ whole genome shotgun (WGS) entry which is preliminary data.</text>
</comment>
<keyword evidence="2" id="KW-1185">Reference proteome</keyword>
<dbReference type="Proteomes" id="UP000886501">
    <property type="component" value="Unassembled WGS sequence"/>
</dbReference>
<protein>
    <submittedName>
        <fullName evidence="1">Uncharacterized protein</fullName>
    </submittedName>
</protein>
<reference evidence="1" key="2">
    <citation type="journal article" date="2020" name="Nat. Commun.">
        <title>Large-scale genome sequencing of mycorrhizal fungi provides insights into the early evolution of symbiotic traits.</title>
        <authorList>
            <person name="Miyauchi S."/>
            <person name="Kiss E."/>
            <person name="Kuo A."/>
            <person name="Drula E."/>
            <person name="Kohler A."/>
            <person name="Sanchez-Garcia M."/>
            <person name="Morin E."/>
            <person name="Andreopoulos B."/>
            <person name="Barry K.W."/>
            <person name="Bonito G."/>
            <person name="Buee M."/>
            <person name="Carver A."/>
            <person name="Chen C."/>
            <person name="Cichocki N."/>
            <person name="Clum A."/>
            <person name="Culley D."/>
            <person name="Crous P.W."/>
            <person name="Fauchery L."/>
            <person name="Girlanda M."/>
            <person name="Hayes R.D."/>
            <person name="Keri Z."/>
            <person name="LaButti K."/>
            <person name="Lipzen A."/>
            <person name="Lombard V."/>
            <person name="Magnuson J."/>
            <person name="Maillard F."/>
            <person name="Murat C."/>
            <person name="Nolan M."/>
            <person name="Ohm R.A."/>
            <person name="Pangilinan J."/>
            <person name="Pereira M.F."/>
            <person name="Perotto S."/>
            <person name="Peter M."/>
            <person name="Pfister S."/>
            <person name="Riley R."/>
            <person name="Sitrit Y."/>
            <person name="Stielow J.B."/>
            <person name="Szollosi G."/>
            <person name="Zifcakova L."/>
            <person name="Stursova M."/>
            <person name="Spatafora J.W."/>
            <person name="Tedersoo L."/>
            <person name="Vaario L.M."/>
            <person name="Yamada A."/>
            <person name="Yan M."/>
            <person name="Wang P."/>
            <person name="Xu J."/>
            <person name="Bruns T."/>
            <person name="Baldrian P."/>
            <person name="Vilgalys R."/>
            <person name="Dunand C."/>
            <person name="Henrissat B."/>
            <person name="Grigoriev I.V."/>
            <person name="Hibbett D."/>
            <person name="Nagy L.G."/>
            <person name="Martin F.M."/>
        </authorList>
    </citation>
    <scope>NUCLEOTIDE SEQUENCE</scope>
    <source>
        <strain evidence="1">P2</strain>
    </source>
</reference>
<feature type="non-terminal residue" evidence="1">
    <location>
        <position position="1"/>
    </location>
</feature>
<reference evidence="1" key="1">
    <citation type="submission" date="2019-10" db="EMBL/GenBank/DDBJ databases">
        <authorList>
            <consortium name="DOE Joint Genome Institute"/>
            <person name="Kuo A."/>
            <person name="Miyauchi S."/>
            <person name="Kiss E."/>
            <person name="Drula E."/>
            <person name="Kohler A."/>
            <person name="Sanchez-Garcia M."/>
            <person name="Andreopoulos B."/>
            <person name="Barry K.W."/>
            <person name="Bonito G."/>
            <person name="Buee M."/>
            <person name="Carver A."/>
            <person name="Chen C."/>
            <person name="Cichocki N."/>
            <person name="Clum A."/>
            <person name="Culley D."/>
            <person name="Crous P.W."/>
            <person name="Fauchery L."/>
            <person name="Girlanda M."/>
            <person name="Hayes R."/>
            <person name="Keri Z."/>
            <person name="Labutti K."/>
            <person name="Lipzen A."/>
            <person name="Lombard V."/>
            <person name="Magnuson J."/>
            <person name="Maillard F."/>
            <person name="Morin E."/>
            <person name="Murat C."/>
            <person name="Nolan M."/>
            <person name="Ohm R."/>
            <person name="Pangilinan J."/>
            <person name="Pereira M."/>
            <person name="Perotto S."/>
            <person name="Peter M."/>
            <person name="Riley R."/>
            <person name="Sitrit Y."/>
            <person name="Stielow B."/>
            <person name="Szollosi G."/>
            <person name="Zifcakova L."/>
            <person name="Stursova M."/>
            <person name="Spatafora J.W."/>
            <person name="Tedersoo L."/>
            <person name="Vaario L.-M."/>
            <person name="Yamada A."/>
            <person name="Yan M."/>
            <person name="Wang P."/>
            <person name="Xu J."/>
            <person name="Bruns T."/>
            <person name="Baldrian P."/>
            <person name="Vilgalys R."/>
            <person name="Henrissat B."/>
            <person name="Grigoriev I.V."/>
            <person name="Hibbett D."/>
            <person name="Nagy L.G."/>
            <person name="Martin F.M."/>
        </authorList>
    </citation>
    <scope>NUCLEOTIDE SEQUENCE</scope>
    <source>
        <strain evidence="1">P2</strain>
    </source>
</reference>
<evidence type="ECO:0000313" key="1">
    <source>
        <dbReference type="EMBL" id="KAF9652404.1"/>
    </source>
</evidence>
<organism evidence="1 2">
    <name type="scientific">Thelephora ganbajun</name>
    <name type="common">Ganba fungus</name>
    <dbReference type="NCBI Taxonomy" id="370292"/>
    <lineage>
        <taxon>Eukaryota</taxon>
        <taxon>Fungi</taxon>
        <taxon>Dikarya</taxon>
        <taxon>Basidiomycota</taxon>
        <taxon>Agaricomycotina</taxon>
        <taxon>Agaricomycetes</taxon>
        <taxon>Thelephorales</taxon>
        <taxon>Thelephoraceae</taxon>
        <taxon>Thelephora</taxon>
    </lineage>
</organism>
<gene>
    <name evidence="1" type="ORF">BDM02DRAFT_3109420</name>
</gene>
<name>A0ACB6ZSJ7_THEGA</name>
<accession>A0ACB6ZSJ7</accession>
<sequence>WKPHTAATLKTGNGEDNGMDSQEEGEGKRYPTVTTNICDIYTVPKSSMNIVT</sequence>